<name>A0ABD3Q9E4_9STRA</name>
<organism evidence="2 3">
    <name type="scientific">Cyclotella cryptica</name>
    <dbReference type="NCBI Taxonomy" id="29204"/>
    <lineage>
        <taxon>Eukaryota</taxon>
        <taxon>Sar</taxon>
        <taxon>Stramenopiles</taxon>
        <taxon>Ochrophyta</taxon>
        <taxon>Bacillariophyta</taxon>
        <taxon>Coscinodiscophyceae</taxon>
        <taxon>Thalassiosirophycidae</taxon>
        <taxon>Stephanodiscales</taxon>
        <taxon>Stephanodiscaceae</taxon>
        <taxon>Cyclotella</taxon>
    </lineage>
</organism>
<feature type="region of interest" description="Disordered" evidence="1">
    <location>
        <begin position="160"/>
        <end position="182"/>
    </location>
</feature>
<evidence type="ECO:0000313" key="3">
    <source>
        <dbReference type="Proteomes" id="UP001516023"/>
    </source>
</evidence>
<gene>
    <name evidence="2" type="ORF">HJC23_000727</name>
</gene>
<protein>
    <submittedName>
        <fullName evidence="2">Uncharacterized protein</fullName>
    </submittedName>
</protein>
<comment type="caution">
    <text evidence="2">The sequence shown here is derived from an EMBL/GenBank/DDBJ whole genome shotgun (WGS) entry which is preliminary data.</text>
</comment>
<dbReference type="PANTHER" id="PTHR24016:SF0">
    <property type="entry name" value="CONSERVED OLIGOMERIC GOLGI COMPLEX SUBUNIT 4"/>
    <property type="match status" value="1"/>
</dbReference>
<dbReference type="EMBL" id="JABMIG020000058">
    <property type="protein sequence ID" value="KAL3796974.1"/>
    <property type="molecule type" value="Genomic_DNA"/>
</dbReference>
<dbReference type="Gene3D" id="1.20.58.1970">
    <property type="match status" value="1"/>
</dbReference>
<keyword evidence="3" id="KW-1185">Reference proteome</keyword>
<dbReference type="AlphaFoldDB" id="A0ABD3Q9E4"/>
<feature type="region of interest" description="Disordered" evidence="1">
    <location>
        <begin position="567"/>
        <end position="588"/>
    </location>
</feature>
<accession>A0ABD3Q9E4</accession>
<proteinExistence type="predicted"/>
<reference evidence="2 3" key="1">
    <citation type="journal article" date="2020" name="G3 (Bethesda)">
        <title>Improved Reference Genome for Cyclotella cryptica CCMP332, a Model for Cell Wall Morphogenesis, Salinity Adaptation, and Lipid Production in Diatoms (Bacillariophyta).</title>
        <authorList>
            <person name="Roberts W.R."/>
            <person name="Downey K.M."/>
            <person name="Ruck E.C."/>
            <person name="Traller J.C."/>
            <person name="Alverson A.J."/>
        </authorList>
    </citation>
    <scope>NUCLEOTIDE SEQUENCE [LARGE SCALE GENOMIC DNA]</scope>
    <source>
        <strain evidence="2 3">CCMP332</strain>
    </source>
</reference>
<feature type="region of interest" description="Disordered" evidence="1">
    <location>
        <begin position="209"/>
        <end position="231"/>
    </location>
</feature>
<evidence type="ECO:0000256" key="1">
    <source>
        <dbReference type="SAM" id="MobiDB-lite"/>
    </source>
</evidence>
<evidence type="ECO:0000313" key="2">
    <source>
        <dbReference type="EMBL" id="KAL3796974.1"/>
    </source>
</evidence>
<dbReference type="InterPro" id="IPR048682">
    <property type="entry name" value="COG4"/>
</dbReference>
<dbReference type="Proteomes" id="UP001516023">
    <property type="component" value="Unassembled WGS sequence"/>
</dbReference>
<feature type="region of interest" description="Disordered" evidence="1">
    <location>
        <begin position="605"/>
        <end position="632"/>
    </location>
</feature>
<sequence length="937" mass="102380">MQPPPSPSMSSSIPLGMMGVESITEGIQNCHVSMEESRRRLMPLVSLLDDDDGHDAKGTRSTYAVNHQNYTDSLVVQEFLHCIEGTVASVEKLVVSLADSGLVSSLSNENKNDQRSNISNGVQVDGESDVYLLMASNCIHRACEFVASHFMKLVEADSLESSSGGPLDDSPESGSHDEHDSKIQPCIGRLAELTLRLIHMQSSVIPASLTRRQAPAIPNSKDDEGDQETSSPWEIIDAYAQYQRRCLRTRAKPSITSLAELRRVATNQNCFVSDIVEQERVRQQLESGMHINDEHEGEEVGLAAGGGGGGGNVSRGQPHAQSVTVILGEASSLIQPLAAWRDALPLQTSCEEHDLNDGNLESWLRKLCENAMDTLDSEAETLAVTVGSWFAGDQRGLSSLEQSPGHGYSPESLDLVSMEAALEEMAFLCQVLSRYCLFSRSIIIRERRRASDSKDGSKLHNLLTEQSLHYSTLETRLAALQFNQALSIASPQLIELGRPSLQVPSIVEDAHFVCVRAIERAAGTRSERAVWTVGHWVCEIWGLEQNGVRGVYRALVEGVGCSGGHSVSLSGKTGPASDPVGSEPSKTGSSFAASLLEAVDDDIGTNEKAQDGSNPPLSGGVQWGRGSKSSKDQSLQSKVDAELCALNGFLAAQNACLALSGLFADLVDERLEGDDIGNKDNDKKSSMLTFARDELASHSRSYHKRLQERVHALVFDLCGADDLFDCEGHLCLQNLRLFIEREVYNLDSYSFRSMESDDRLDAEMIGPIRRSQIFDEIRKDKCDSAVVLLVAEAMSWKSAEIIFQVLLMEQKEFNDWGAMLLSKQVRALQNVYCGLVLGGDVSSCKNDTENGALPATVKQSGLSAINTANILKQFERVNQAVSLLQLEKPSDWLAFDYKVGEGDDSNLTADEIRRIMSLRLDFSEEAITKVCSQIKSK</sequence>
<dbReference type="PANTHER" id="PTHR24016">
    <property type="entry name" value="CONSERVED OLIGOMERIC GOLGI COMPLEX SUBUNIT 4"/>
    <property type="match status" value="1"/>
</dbReference>